<keyword evidence="2" id="KW-1185">Reference proteome</keyword>
<organism evidence="1 2">
    <name type="scientific">Malus baccata</name>
    <name type="common">Siberian crab apple</name>
    <name type="synonym">Pyrus baccata</name>
    <dbReference type="NCBI Taxonomy" id="106549"/>
    <lineage>
        <taxon>Eukaryota</taxon>
        <taxon>Viridiplantae</taxon>
        <taxon>Streptophyta</taxon>
        <taxon>Embryophyta</taxon>
        <taxon>Tracheophyta</taxon>
        <taxon>Spermatophyta</taxon>
        <taxon>Magnoliopsida</taxon>
        <taxon>eudicotyledons</taxon>
        <taxon>Gunneridae</taxon>
        <taxon>Pentapetalae</taxon>
        <taxon>rosids</taxon>
        <taxon>fabids</taxon>
        <taxon>Rosales</taxon>
        <taxon>Rosaceae</taxon>
        <taxon>Amygdaloideae</taxon>
        <taxon>Maleae</taxon>
        <taxon>Malus</taxon>
    </lineage>
</organism>
<sequence>MQENKLTNSHKYAPINGANKSFKASPYKASTTKLQHKSFTYKASTPKLHLQSFNHKKLHLPSFTYKTSTTKLQPQKLHLQNFTYKASPTKLHYKIPRLKHVKASHTLDQDSVKLNQVSCPKNSFNLSSYIPKQKPTTNTPYLFTYICFQTYYNRSNNKSKSQLS</sequence>
<evidence type="ECO:0000313" key="1">
    <source>
        <dbReference type="EMBL" id="TQE01535.1"/>
    </source>
</evidence>
<gene>
    <name evidence="1" type="ORF">C1H46_012898</name>
</gene>
<protein>
    <submittedName>
        <fullName evidence="1">Uncharacterized protein</fullName>
    </submittedName>
</protein>
<evidence type="ECO:0000313" key="2">
    <source>
        <dbReference type="Proteomes" id="UP000315295"/>
    </source>
</evidence>
<dbReference type="AlphaFoldDB" id="A0A540MRW1"/>
<proteinExistence type="predicted"/>
<reference evidence="1 2" key="1">
    <citation type="journal article" date="2019" name="G3 (Bethesda)">
        <title>Sequencing of a Wild Apple (Malus baccata) Genome Unravels the Differences Between Cultivated and Wild Apple Species Regarding Disease Resistance and Cold Tolerance.</title>
        <authorList>
            <person name="Chen X."/>
        </authorList>
    </citation>
    <scope>NUCLEOTIDE SEQUENCE [LARGE SCALE GENOMIC DNA]</scope>
    <source>
        <strain evidence="2">cv. Shandingzi</strain>
        <tissue evidence="1">Leaves</tissue>
    </source>
</reference>
<comment type="caution">
    <text evidence="1">The sequence shown here is derived from an EMBL/GenBank/DDBJ whole genome shotgun (WGS) entry which is preliminary data.</text>
</comment>
<accession>A0A540MRW1</accession>
<name>A0A540MRW1_MALBA</name>
<dbReference type="Proteomes" id="UP000315295">
    <property type="component" value="Unassembled WGS sequence"/>
</dbReference>
<dbReference type="EMBL" id="VIEB01000193">
    <property type="protein sequence ID" value="TQE01535.1"/>
    <property type="molecule type" value="Genomic_DNA"/>
</dbReference>